<reference evidence="15 21" key="4">
    <citation type="submission" date="2017-06" db="EMBL/GenBank/DDBJ databases">
        <authorList>
            <person name="Swanenburg J."/>
            <person name="Kort R."/>
        </authorList>
    </citation>
    <scope>NUCLEOTIDE SEQUENCE [LARGE SCALE GENOMIC DNA]</scope>
    <source>
        <strain evidence="15 21">RL05</strain>
    </source>
</reference>
<dbReference type="RefSeq" id="WP_005720562.1">
    <property type="nucleotide sequence ID" value="NZ_AP025162.1"/>
</dbReference>
<evidence type="ECO:0000313" key="15">
    <source>
        <dbReference type="EMBL" id="TDN33490.1"/>
    </source>
</evidence>
<dbReference type="Proteomes" id="UP001253287">
    <property type="component" value="Unassembled WGS sequence"/>
</dbReference>
<dbReference type="Proteomes" id="UP001194414">
    <property type="component" value="Unassembled WGS sequence"/>
</dbReference>
<reference evidence="3 22" key="7">
    <citation type="submission" date="2019-09" db="EMBL/GenBank/DDBJ databases">
        <title>Comparative analysis of L. crispatus genomes revealed niche specific adaptation to different host and body sites.</title>
        <authorList>
            <person name="Pan M."/>
            <person name="Hidalgo-Cantabrana C."/>
            <person name="Barrangou R."/>
        </authorList>
    </citation>
    <scope>NUCLEOTIDE SEQUENCE [LARGE SCALE GENOMIC DNA]</scope>
    <source>
        <strain evidence="3 22">NCK2488</strain>
    </source>
</reference>
<dbReference type="Proteomes" id="UP000295195">
    <property type="component" value="Unassembled WGS sequence"/>
</dbReference>
<evidence type="ECO:0000313" key="5">
    <source>
        <dbReference type="EMBL" id="KWU03810.1"/>
    </source>
</evidence>
<dbReference type="Proteomes" id="UP000460132">
    <property type="component" value="Unassembled WGS sequence"/>
</dbReference>
<reference evidence="8" key="15">
    <citation type="submission" date="2024-06" db="EMBL/GenBank/DDBJ databases">
        <title>Vaginal Lactobacillus fatty acid response mechanisms reveal a metabolite-targeted strategy for bacterial vaginosis treatment.</title>
        <authorList>
            <person name="Zhu M."/>
            <person name="Blainey P.C."/>
            <person name="Bloom S.M."/>
            <person name="Kwon D.S."/>
        </authorList>
    </citation>
    <scope>NUCLEOTIDE SEQUENCE</scope>
    <source>
        <strain evidence="8">194_F1_1</strain>
    </source>
</reference>
<reference evidence="12 19" key="5">
    <citation type="submission" date="2017-12" db="EMBL/GenBank/DDBJ databases">
        <title>Phylogenetic diversity of female urinary microbiome.</title>
        <authorList>
            <person name="Thomas-White K."/>
            <person name="Wolfe A.J."/>
        </authorList>
    </citation>
    <scope>NUCLEOTIDE SEQUENCE [LARGE SCALE GENOMIC DNA]</scope>
    <source>
        <strain evidence="12 19">UMB0085</strain>
    </source>
</reference>
<reference evidence="13 25" key="9">
    <citation type="submission" date="2020-01" db="EMBL/GenBank/DDBJ databases">
        <title>Complete and circular genome sequences of six lactobacillus isolates from horses.</title>
        <authorList>
            <person name="Hassan H.M."/>
        </authorList>
    </citation>
    <scope>NUCLEOTIDE SEQUENCE [LARGE SCALE GENOMIC DNA]</scope>
    <source>
        <strain evidence="13 25">1D</strain>
    </source>
</reference>
<dbReference type="Proteomes" id="UP000231914">
    <property type="component" value="Unassembled WGS sequence"/>
</dbReference>
<evidence type="ECO:0000313" key="8">
    <source>
        <dbReference type="EMBL" id="MES5150756.1"/>
    </source>
</evidence>
<reference evidence="11 18" key="3">
    <citation type="submission" date="2016-10" db="EMBL/GenBank/DDBJ databases">
        <title>WGS of isloates from the oral cavity of healthy individuals.</title>
        <authorList>
            <person name="Sharma S."/>
            <person name="Pal V.K."/>
            <person name="Patil P.B."/>
            <person name="Korpole S."/>
            <person name="Grover V."/>
        </authorList>
    </citation>
    <scope>NUCLEOTIDE SEQUENCE [LARGE SCALE GENOMIC DNA]</scope>
    <source>
        <strain evidence="11 18">DISK12</strain>
    </source>
</reference>
<feature type="transmembrane region" description="Helical" evidence="1">
    <location>
        <begin position="9"/>
        <end position="28"/>
    </location>
</feature>
<sequence length="171" mass="19508">MKKNSTLKHVWIMTAVYWVVGILSIFWGKLDHTFASQLKEINNIYVLVLIIILSLPLLLSLLLSVKVKMPRLICNPLVAVIYLLVVIAAGVAYNLQNIIGYFFPIILFIIMALVAVFYALVKTFSSRKSGKYFFIDGKDKKECHDFWDAYKKYYVMGLTYGIIDGLITVIS</sequence>
<evidence type="ECO:0000313" key="9">
    <source>
        <dbReference type="EMBL" id="MYN54505.1"/>
    </source>
</evidence>
<evidence type="ECO:0000313" key="12">
    <source>
        <dbReference type="EMBL" id="PLT12013.1"/>
    </source>
</evidence>
<dbReference type="Proteomes" id="UP000510660">
    <property type="component" value="Chromosome"/>
</dbReference>
<reference evidence="2" key="13">
    <citation type="submission" date="2021-09" db="EMBL/GenBank/DDBJ databases">
        <authorList>
            <person name="Gilroy R."/>
        </authorList>
    </citation>
    <scope>NUCLEOTIDE SEQUENCE</scope>
    <source>
        <strain evidence="2">CHK194-22301</strain>
    </source>
</reference>
<dbReference type="EMBL" id="LYQW01000028">
    <property type="protein sequence ID" value="OXC22498.1"/>
    <property type="molecule type" value="Genomic_DNA"/>
</dbReference>
<keyword evidence="1" id="KW-0472">Membrane</keyword>
<evidence type="ECO:0000313" key="11">
    <source>
        <dbReference type="EMBL" id="PJZ17653.1"/>
    </source>
</evidence>
<dbReference type="Proteomes" id="UP000784793">
    <property type="component" value="Unassembled WGS sequence"/>
</dbReference>
<dbReference type="EMBL" id="JACCPP010000005">
    <property type="protein sequence ID" value="MBI1707283.1"/>
    <property type="molecule type" value="Genomic_DNA"/>
</dbReference>
<evidence type="ECO:0000313" key="24">
    <source>
        <dbReference type="Proteomes" id="UP000460132"/>
    </source>
</evidence>
<evidence type="ECO:0000313" key="14">
    <source>
        <dbReference type="EMBL" id="RXF57774.1"/>
    </source>
</evidence>
<evidence type="ECO:0000313" key="18">
    <source>
        <dbReference type="Proteomes" id="UP000231914"/>
    </source>
</evidence>
<reference evidence="9 24" key="10">
    <citation type="submission" date="2020-01" db="EMBL/GenBank/DDBJ databases">
        <title>Vaginal microbiome of pregnant Indian women: Insights into the genome of dominants Lactobacillus species.</title>
        <authorList>
            <person name="Das B."/>
            <person name="Mehta O."/>
            <person name="Ghosh T.S."/>
            <person name="Kothidar A."/>
            <person name="Gowtham M.R."/>
            <person name="Mitra R."/>
            <person name="Kshetrapal P."/>
            <person name="Wadhwa N."/>
            <person name="Thiruvengadam R."/>
            <person name="Nair G.B."/>
            <person name="Bhatnagar S."/>
            <person name="Pore S."/>
        </authorList>
    </citation>
    <scope>NUCLEOTIDE SEQUENCE [LARGE SCALE GENOMIC DNA]</scope>
    <source>
        <strain evidence="9 24">Indica2</strain>
    </source>
</reference>
<evidence type="ECO:0000313" key="21">
    <source>
        <dbReference type="Proteomes" id="UP000295195"/>
    </source>
</evidence>
<dbReference type="Proteomes" id="UP000235119">
    <property type="component" value="Unassembled WGS sequence"/>
</dbReference>
<name>A0A109DWV8_9LACO</name>
<evidence type="ECO:0000313" key="16">
    <source>
        <dbReference type="Proteomes" id="UP000067598"/>
    </source>
</evidence>
<dbReference type="Proteomes" id="UP000324504">
    <property type="component" value="Unassembled WGS sequence"/>
</dbReference>
<reference evidence="10 17" key="2">
    <citation type="submission" date="2016-05" db="EMBL/GenBank/DDBJ databases">
        <authorList>
            <person name="Johnson T.J."/>
            <person name="Youmans B.P."/>
            <person name="Case K.A."/>
        </authorList>
    </citation>
    <scope>NUCLEOTIDE SEQUENCE [LARGE SCALE GENOMIC DNA]</scope>
    <source>
        <strain evidence="10 17">UMNLC6</strain>
    </source>
</reference>
<dbReference type="EMBL" id="WBOB01000009">
    <property type="protein sequence ID" value="KAB1977543.1"/>
    <property type="molecule type" value="Genomic_DNA"/>
</dbReference>
<feature type="transmembrane region" description="Helical" evidence="1">
    <location>
        <begin position="72"/>
        <end position="93"/>
    </location>
</feature>
<reference evidence="6" key="11">
    <citation type="submission" date="2020-07" db="EMBL/GenBank/DDBJ databases">
        <title>Comparative genomics analyses of Lactobacillus crispatus isolated from different ecological niches.</title>
        <authorList>
            <person name="Mancino W."/>
            <person name="Mancabelli L."/>
            <person name="Lugli G.A."/>
            <person name="Milani C."/>
            <person name="Viappiani A."/>
            <person name="Anzalone R."/>
            <person name="Longhi G."/>
            <person name="Ventura M."/>
            <person name="Turroni F."/>
        </authorList>
    </citation>
    <scope>NUCLEOTIDE SEQUENCE</scope>
    <source>
        <strain evidence="6">LB65</strain>
    </source>
</reference>
<organism evidence="5 16">
    <name type="scientific">Lactobacillus crispatus</name>
    <dbReference type="NCBI Taxonomy" id="47770"/>
    <lineage>
        <taxon>Bacteria</taxon>
        <taxon>Bacillati</taxon>
        <taxon>Bacillota</taxon>
        <taxon>Bacilli</taxon>
        <taxon>Lactobacillales</taxon>
        <taxon>Lactobacillaceae</taxon>
        <taxon>Lactobacillus</taxon>
    </lineage>
</organism>
<dbReference type="Proteomes" id="UP000198437">
    <property type="component" value="Unassembled WGS sequence"/>
</dbReference>
<dbReference type="EMBL" id="DYXB01000087">
    <property type="protein sequence ID" value="HJF10233.1"/>
    <property type="molecule type" value="Genomic_DNA"/>
</dbReference>
<evidence type="ECO:0000313" key="20">
    <source>
        <dbReference type="Proteomes" id="UP000289808"/>
    </source>
</evidence>
<dbReference type="EMBL" id="MKXG01000001">
    <property type="protein sequence ID" value="PJZ17653.1"/>
    <property type="molecule type" value="Genomic_DNA"/>
</dbReference>
<feature type="transmembrane region" description="Helical" evidence="1">
    <location>
        <begin position="44"/>
        <end position="65"/>
    </location>
</feature>
<evidence type="ECO:0000313" key="17">
    <source>
        <dbReference type="Proteomes" id="UP000198437"/>
    </source>
</evidence>
<reference evidence="2" key="12">
    <citation type="journal article" date="2021" name="PeerJ">
        <title>Extensive microbial diversity within the chicken gut microbiome revealed by metagenomics and culture.</title>
        <authorList>
            <person name="Gilroy R."/>
            <person name="Ravi A."/>
            <person name="Getino M."/>
            <person name="Pursley I."/>
            <person name="Horton D.L."/>
            <person name="Alikhan N.F."/>
            <person name="Baker D."/>
            <person name="Gharbi K."/>
            <person name="Hall N."/>
            <person name="Watson M."/>
            <person name="Adriaenssens E.M."/>
            <person name="Foster-Nyarko E."/>
            <person name="Jarju S."/>
            <person name="Secka A."/>
            <person name="Antonio M."/>
            <person name="Oren A."/>
            <person name="Chaudhuri R.R."/>
            <person name="La Ragione R."/>
            <person name="Hildebrand F."/>
            <person name="Pallen M.J."/>
        </authorList>
    </citation>
    <scope>NUCLEOTIDE SEQUENCE</scope>
    <source>
        <strain evidence="2">CHK194-22301</strain>
    </source>
</reference>
<dbReference type="Proteomes" id="UP000430323">
    <property type="component" value="Unassembled WGS sequence"/>
</dbReference>
<proteinExistence type="predicted"/>
<dbReference type="EMBL" id="SCLX01000025">
    <property type="protein sequence ID" value="RXF57774.1"/>
    <property type="molecule type" value="Genomic_DNA"/>
</dbReference>
<evidence type="ECO:0000313" key="13">
    <source>
        <dbReference type="EMBL" id="QLL73286.1"/>
    </source>
</evidence>
<gene>
    <name evidence="8" type="ORF">ABVC42_12850</name>
    <name evidence="5" type="ORF">AEL95_05715</name>
    <name evidence="10" type="ORF">AYP82_09290</name>
    <name evidence="11" type="ORF">BHU41_00045</name>
    <name evidence="15" type="ORF">CEE75_02180</name>
    <name evidence="12" type="ORF">CYJ79_01910</name>
    <name evidence="14" type="ORF">ERD32_05450</name>
    <name evidence="3" type="ORF">F1C09_05345</name>
    <name evidence="4" type="ORF">F8251_03100</name>
    <name evidence="9" type="ORF">GTK63_09420</name>
    <name evidence="13" type="ORF">GTO85_02130</name>
    <name evidence="6" type="ORF">HYQ56_0262</name>
    <name evidence="2" type="ORF">K8V23_05530</name>
    <name evidence="7" type="ORF">RON39_05945</name>
</gene>
<dbReference type="EMBL" id="PKIW01000005">
    <property type="protein sequence ID" value="PLT12013.1"/>
    <property type="molecule type" value="Genomic_DNA"/>
</dbReference>
<evidence type="ECO:0000313" key="3">
    <source>
        <dbReference type="EMBL" id="KAA8812672.1"/>
    </source>
</evidence>
<dbReference type="EMBL" id="VUAV01000024">
    <property type="protein sequence ID" value="KAA8812672.1"/>
    <property type="molecule type" value="Genomic_DNA"/>
</dbReference>
<reference evidence="5 16" key="1">
    <citation type="journal article" date="2016" name="Microbiology (Mosc.)">
        <title>Comparison of Lactobacillus crispatus isolates from Lactobacillus-dominated vaginal microbiomes with isolates from microbiomes containing bacterial vaginosis-associated bacteria.</title>
        <authorList>
            <person name="Abdelmaksoud A.A."/>
            <person name="Koparde V.N."/>
            <person name="Sheth N.U."/>
            <person name="Serrano M.G."/>
            <person name="Glascock A.L."/>
            <person name="Fettweis J.M."/>
            <person name="Strauss Iii J.F."/>
            <person name="Buck G.A."/>
            <person name="Jefferson K.K."/>
        </authorList>
    </citation>
    <scope>NUCLEOTIDE SEQUENCE [LARGE SCALE GENOMIC DNA]</scope>
    <source>
        <strain evidence="5 16">VMC3</strain>
    </source>
</reference>
<evidence type="ECO:0000256" key="1">
    <source>
        <dbReference type="SAM" id="Phobius"/>
    </source>
</evidence>
<evidence type="ECO:0000313" key="7">
    <source>
        <dbReference type="EMBL" id="MDT9609670.1"/>
    </source>
</evidence>
<keyword evidence="26" id="KW-1185">Reference proteome</keyword>
<protein>
    <submittedName>
        <fullName evidence="5">Uncharacterized protein</fullName>
    </submittedName>
</protein>
<evidence type="ECO:0000313" key="23">
    <source>
        <dbReference type="Proteomes" id="UP000430323"/>
    </source>
</evidence>
<dbReference type="EMBL" id="WWFF01000015">
    <property type="protein sequence ID" value="MYN54505.1"/>
    <property type="molecule type" value="Genomic_DNA"/>
</dbReference>
<dbReference type="Proteomes" id="UP000289808">
    <property type="component" value="Unassembled WGS sequence"/>
</dbReference>
<dbReference type="OMA" id="WIMTAVY"/>
<dbReference type="PATRIC" id="fig|47770.28.peg.542"/>
<reference evidence="7" key="14">
    <citation type="submission" date="2023-08" db="EMBL/GenBank/DDBJ databases">
        <title>Lactobacillus from the Female Urinary Tract.</title>
        <authorList>
            <person name="Stegman N."/>
            <person name="Jackson B."/>
            <person name="Steiling M."/>
            <person name="Sedano C."/>
            <person name="Wolfe A."/>
            <person name="Putonti C."/>
        </authorList>
    </citation>
    <scope>NUCLEOTIDE SEQUENCE</scope>
    <source>
        <strain evidence="7">UMB5661</strain>
    </source>
</reference>
<reference evidence="14 20" key="6">
    <citation type="submission" date="2019-01" db="EMBL/GenBank/DDBJ databases">
        <title>The genome sequence of Lactobacillus crispatus L49.</title>
        <authorList>
            <person name="Zhong J."/>
            <person name="Zhang J."/>
        </authorList>
    </citation>
    <scope>NUCLEOTIDE SEQUENCE [LARGE SCALE GENOMIC DNA]</scope>
    <source>
        <strain evidence="14 20">L49</strain>
    </source>
</reference>
<evidence type="ECO:0000313" key="2">
    <source>
        <dbReference type="EMBL" id="HJF10233.1"/>
    </source>
</evidence>
<keyword evidence="1" id="KW-0812">Transmembrane</keyword>
<dbReference type="EMBL" id="NKLP01000037">
    <property type="protein sequence ID" value="TDN33490.1"/>
    <property type="molecule type" value="Genomic_DNA"/>
</dbReference>
<accession>A0A109DWV8</accession>
<dbReference type="Proteomes" id="UP000067598">
    <property type="component" value="Unassembled WGS sequence"/>
</dbReference>
<evidence type="ECO:0000313" key="4">
    <source>
        <dbReference type="EMBL" id="KAB1977543.1"/>
    </source>
</evidence>
<dbReference type="EMBL" id="LJGP01000018">
    <property type="protein sequence ID" value="KWU03810.1"/>
    <property type="molecule type" value="Genomic_DNA"/>
</dbReference>
<reference evidence="4 23" key="8">
    <citation type="submission" date="2019-09" db="EMBL/GenBank/DDBJ databases">
        <title>Investigation of probiotic properties of different lactic acid bacteria.</title>
        <authorList>
            <person name="Jaomanjaka F."/>
            <person name="Blanc P."/>
        </authorList>
    </citation>
    <scope>NUCLEOTIDE SEQUENCE [LARGE SCALE GENOMIC DNA]</scope>
    <source>
        <strain evidence="4 23">BIO6272</strain>
    </source>
</reference>
<evidence type="ECO:0000313" key="19">
    <source>
        <dbReference type="Proteomes" id="UP000235119"/>
    </source>
</evidence>
<evidence type="ECO:0000313" key="25">
    <source>
        <dbReference type="Proteomes" id="UP000510660"/>
    </source>
</evidence>
<dbReference type="EMBL" id="JBETVU010000012">
    <property type="protein sequence ID" value="MES5150756.1"/>
    <property type="molecule type" value="Genomic_DNA"/>
</dbReference>
<dbReference type="EMBL" id="CP047415">
    <property type="protein sequence ID" value="QLL73286.1"/>
    <property type="molecule type" value="Genomic_DNA"/>
</dbReference>
<evidence type="ECO:0000313" key="6">
    <source>
        <dbReference type="EMBL" id="MBI1707283.1"/>
    </source>
</evidence>
<feature type="transmembrane region" description="Helical" evidence="1">
    <location>
        <begin position="99"/>
        <end position="121"/>
    </location>
</feature>
<evidence type="ECO:0000313" key="26">
    <source>
        <dbReference type="Proteomes" id="UP001434419"/>
    </source>
</evidence>
<evidence type="ECO:0000313" key="22">
    <source>
        <dbReference type="Proteomes" id="UP000324504"/>
    </source>
</evidence>
<dbReference type="Proteomes" id="UP001434419">
    <property type="component" value="Unassembled WGS sequence"/>
</dbReference>
<evidence type="ECO:0000313" key="10">
    <source>
        <dbReference type="EMBL" id="OXC22498.1"/>
    </source>
</evidence>
<keyword evidence="1" id="KW-1133">Transmembrane helix</keyword>
<dbReference type="EMBL" id="JAVTXN010000024">
    <property type="protein sequence ID" value="MDT9609670.1"/>
    <property type="molecule type" value="Genomic_DNA"/>
</dbReference>
<dbReference type="AlphaFoldDB" id="A0A109DWV8"/>